<evidence type="ECO:0000313" key="1">
    <source>
        <dbReference type="EMBL" id="CAL5228033.1"/>
    </source>
</evidence>
<keyword evidence="2" id="KW-1185">Reference proteome</keyword>
<dbReference type="Gene3D" id="2.120.10.80">
    <property type="entry name" value="Kelch-type beta propeller"/>
    <property type="match status" value="1"/>
</dbReference>
<comment type="caution">
    <text evidence="1">The sequence shown here is derived from an EMBL/GenBank/DDBJ whole genome shotgun (WGS) entry which is preliminary data.</text>
</comment>
<dbReference type="SUPFAM" id="SSF50965">
    <property type="entry name" value="Galactose oxidase, central domain"/>
    <property type="match status" value="1"/>
</dbReference>
<gene>
    <name evidence="1" type="primary">g11096</name>
    <name evidence="1" type="ORF">VP750_LOCUS9939</name>
</gene>
<protein>
    <submittedName>
        <fullName evidence="1">G11096 protein</fullName>
    </submittedName>
</protein>
<dbReference type="Proteomes" id="UP001497392">
    <property type="component" value="Unassembled WGS sequence"/>
</dbReference>
<proteinExistence type="predicted"/>
<organism evidence="1 2">
    <name type="scientific">Coccomyxa viridis</name>
    <dbReference type="NCBI Taxonomy" id="1274662"/>
    <lineage>
        <taxon>Eukaryota</taxon>
        <taxon>Viridiplantae</taxon>
        <taxon>Chlorophyta</taxon>
        <taxon>core chlorophytes</taxon>
        <taxon>Trebouxiophyceae</taxon>
        <taxon>Trebouxiophyceae incertae sedis</taxon>
        <taxon>Coccomyxaceae</taxon>
        <taxon>Coccomyxa</taxon>
    </lineage>
</organism>
<dbReference type="InterPro" id="IPR015915">
    <property type="entry name" value="Kelch-typ_b-propeller"/>
</dbReference>
<reference evidence="1 2" key="1">
    <citation type="submission" date="2024-06" db="EMBL/GenBank/DDBJ databases">
        <authorList>
            <person name="Kraege A."/>
            <person name="Thomma B."/>
        </authorList>
    </citation>
    <scope>NUCLEOTIDE SEQUENCE [LARGE SCALE GENOMIC DNA]</scope>
</reference>
<dbReference type="InterPro" id="IPR011043">
    <property type="entry name" value="Gal_Oxase/kelch_b-propeller"/>
</dbReference>
<evidence type="ECO:0000313" key="2">
    <source>
        <dbReference type="Proteomes" id="UP001497392"/>
    </source>
</evidence>
<dbReference type="EMBL" id="CAXHTA020000017">
    <property type="protein sequence ID" value="CAL5228033.1"/>
    <property type="molecule type" value="Genomic_DNA"/>
</dbReference>
<name>A0ABP1GBK6_9CHLO</name>
<sequence>MVALGGDLYVYGGTKRMQKGQDRVLSDILVARAQHGIVNQPWKQLDVRQSGGQPPKRLRYCFFGHESPEGRLSLYVFGGMQARGSTRNDVNNPLRDLWKLDLATRCWSEPEQHGSRPCARTITHGAFMSPDGQKALVAGGITAFGCEHFPMQRGGHDYRLLHLPDMVAIQVVPKDKEWTSAFGTCGGGYLASDHIGLLGLTRFAREPSLHDAENDWSTAVNVRFQRGKDTVERLLAWGRHGFERDMVVEAIAKTKIDMASRPLETQDPYRQLLLELDSSRRACTMLTQDLNMPLFVYTPQHRDFYKLPAQKLQDLFGSLLMGKHEVISNIGESLKFPFKEPWLHSELCPFNAGPHWLGGYNGISTGVRLTEPPSKKQQTSGAPWFESMHHVIRSFPTPRAAVEYFRLMLPPWDAKDGCKDWKQMEFERERISEELGEIAVVACHQIRAATLTPSKVSA</sequence>
<accession>A0ABP1GBK6</accession>